<dbReference type="InterPro" id="IPR052016">
    <property type="entry name" value="Bact_Sigma-Reg"/>
</dbReference>
<dbReference type="InterPro" id="IPR035965">
    <property type="entry name" value="PAS-like_dom_sf"/>
</dbReference>
<sequence>MEAGDNVPTLKRYGLSEELVRALFFGLHVGLYIVDGTGRIIMVNPYAEQLLDRPAQELIGADSHDLLHRNADGSTIPRASCRHLAALGSSTSVRTDETWFTRGGGGLIPLGLVVAPLQLGRNLGGVVLFYDLRRHKAVEQEQAAHLTVLEQLTGRLSLMAEISTVLASTLEVEEALRRLTRLVVPRLADWAVIDLLGPGDTLRRVAVVSRDRSNTEAERWEGPLPSLRETAHSPLARVLRGAPSVLLDSRDLAKVAEAGICGVQRGLFEKIDATSVIIAPLRTRRRVLGALTLARSESSPDYDTADLSLIGDIAGRAGLAVDNADLFEEQRRVAETMQRHLISPLPGIEELELVARYQPAPSGSQVGGDWYDAFPLPGGVTTLVIGDVMGHDLQAAAEMSQIRNMLRMMTWAQRRPPSLVVGQLDDALPHITDHLMATLVLALVEQQEDGAWWLHWTSAGHPPPLLVDDDGSTRYLEQGQGLLLGTGLHTDRPDAGVPIPSRGTVLLYTDGLIETAESSLEVGMNRLRRHAASLARQPLPYFCDEILARMRHDVIDDIALLALRLKHPGKDR</sequence>
<name>A0ABW7AQ59_9ACTN</name>
<dbReference type="Pfam" id="PF07228">
    <property type="entry name" value="SpoIIE"/>
    <property type="match status" value="1"/>
</dbReference>
<dbReference type="Pfam" id="PF13426">
    <property type="entry name" value="PAS_9"/>
    <property type="match status" value="1"/>
</dbReference>
<dbReference type="CDD" id="cd00130">
    <property type="entry name" value="PAS"/>
    <property type="match status" value="1"/>
</dbReference>
<protein>
    <submittedName>
        <fullName evidence="3">SpoIIE family protein phosphatase</fullName>
    </submittedName>
</protein>
<evidence type="ECO:0000259" key="2">
    <source>
        <dbReference type="PROSITE" id="PS50112"/>
    </source>
</evidence>
<organism evidence="3 4">
    <name type="scientific">Nonomuraea marmarensis</name>
    <dbReference type="NCBI Taxonomy" id="3351344"/>
    <lineage>
        <taxon>Bacteria</taxon>
        <taxon>Bacillati</taxon>
        <taxon>Actinomycetota</taxon>
        <taxon>Actinomycetes</taxon>
        <taxon>Streptosporangiales</taxon>
        <taxon>Streptosporangiaceae</taxon>
        <taxon>Nonomuraea</taxon>
    </lineage>
</organism>
<dbReference type="Proteomes" id="UP001603978">
    <property type="component" value="Unassembled WGS sequence"/>
</dbReference>
<dbReference type="SMART" id="SM00065">
    <property type="entry name" value="GAF"/>
    <property type="match status" value="1"/>
</dbReference>
<evidence type="ECO:0000313" key="4">
    <source>
        <dbReference type="Proteomes" id="UP001603978"/>
    </source>
</evidence>
<dbReference type="InterPro" id="IPR001932">
    <property type="entry name" value="PPM-type_phosphatase-like_dom"/>
</dbReference>
<dbReference type="PROSITE" id="PS50112">
    <property type="entry name" value="PAS"/>
    <property type="match status" value="1"/>
</dbReference>
<proteinExistence type="predicted"/>
<dbReference type="NCBIfam" id="TIGR00229">
    <property type="entry name" value="sensory_box"/>
    <property type="match status" value="1"/>
</dbReference>
<dbReference type="InterPro" id="IPR003018">
    <property type="entry name" value="GAF"/>
</dbReference>
<dbReference type="Gene3D" id="3.60.40.10">
    <property type="entry name" value="PPM-type phosphatase domain"/>
    <property type="match status" value="1"/>
</dbReference>
<dbReference type="Gene3D" id="3.30.450.40">
    <property type="match status" value="1"/>
</dbReference>
<dbReference type="SMART" id="SM00331">
    <property type="entry name" value="PP2C_SIG"/>
    <property type="match status" value="1"/>
</dbReference>
<dbReference type="InterPro" id="IPR029016">
    <property type="entry name" value="GAF-like_dom_sf"/>
</dbReference>
<dbReference type="PANTHER" id="PTHR43156">
    <property type="entry name" value="STAGE II SPORULATION PROTEIN E-RELATED"/>
    <property type="match status" value="1"/>
</dbReference>
<dbReference type="InterPro" id="IPR000014">
    <property type="entry name" value="PAS"/>
</dbReference>
<dbReference type="Pfam" id="PF01590">
    <property type="entry name" value="GAF"/>
    <property type="match status" value="1"/>
</dbReference>
<reference evidence="3 4" key="1">
    <citation type="submission" date="2024-10" db="EMBL/GenBank/DDBJ databases">
        <authorList>
            <person name="Topkara A.R."/>
            <person name="Saygin H."/>
        </authorList>
    </citation>
    <scope>NUCLEOTIDE SEQUENCE [LARGE SCALE GENOMIC DNA]</scope>
    <source>
        <strain evidence="3 4">M3C6</strain>
    </source>
</reference>
<dbReference type="EMBL" id="JBICRM010000026">
    <property type="protein sequence ID" value="MFG1708218.1"/>
    <property type="molecule type" value="Genomic_DNA"/>
</dbReference>
<evidence type="ECO:0000313" key="3">
    <source>
        <dbReference type="EMBL" id="MFG1708218.1"/>
    </source>
</evidence>
<gene>
    <name evidence="3" type="ORF">ACFLIM_33925</name>
</gene>
<dbReference type="Gene3D" id="3.30.450.20">
    <property type="entry name" value="PAS domain"/>
    <property type="match status" value="1"/>
</dbReference>
<dbReference type="SUPFAM" id="SSF55785">
    <property type="entry name" value="PYP-like sensor domain (PAS domain)"/>
    <property type="match status" value="1"/>
</dbReference>
<dbReference type="RefSeq" id="WP_393172455.1">
    <property type="nucleotide sequence ID" value="NZ_JBICRM010000026.1"/>
</dbReference>
<evidence type="ECO:0000256" key="1">
    <source>
        <dbReference type="ARBA" id="ARBA00022801"/>
    </source>
</evidence>
<keyword evidence="4" id="KW-1185">Reference proteome</keyword>
<accession>A0ABW7AQ59</accession>
<keyword evidence="1" id="KW-0378">Hydrolase</keyword>
<dbReference type="SMART" id="SM00091">
    <property type="entry name" value="PAS"/>
    <property type="match status" value="1"/>
</dbReference>
<comment type="caution">
    <text evidence="3">The sequence shown here is derived from an EMBL/GenBank/DDBJ whole genome shotgun (WGS) entry which is preliminary data.</text>
</comment>
<dbReference type="SUPFAM" id="SSF55781">
    <property type="entry name" value="GAF domain-like"/>
    <property type="match status" value="1"/>
</dbReference>
<feature type="domain" description="PAS" evidence="2">
    <location>
        <begin position="16"/>
        <end position="68"/>
    </location>
</feature>
<dbReference type="InterPro" id="IPR036457">
    <property type="entry name" value="PPM-type-like_dom_sf"/>
</dbReference>
<dbReference type="PANTHER" id="PTHR43156:SF2">
    <property type="entry name" value="STAGE II SPORULATION PROTEIN E"/>
    <property type="match status" value="1"/>
</dbReference>